<keyword evidence="2" id="KW-0576">Peroxisome</keyword>
<comment type="caution">
    <text evidence="5">The sequence shown here is derived from an EMBL/GenBank/DDBJ whole genome shotgun (WGS) entry which is preliminary data.</text>
</comment>
<dbReference type="InterPro" id="IPR020845">
    <property type="entry name" value="AMP-binding_CS"/>
</dbReference>
<dbReference type="Proteomes" id="UP001303046">
    <property type="component" value="Unassembled WGS sequence"/>
</dbReference>
<dbReference type="PANTHER" id="PTHR24096">
    <property type="entry name" value="LONG-CHAIN-FATTY-ACID--COA LIGASE"/>
    <property type="match status" value="1"/>
</dbReference>
<feature type="domain" description="AMP-dependent synthetase/ligase" evidence="3">
    <location>
        <begin position="28"/>
        <end position="413"/>
    </location>
</feature>
<evidence type="ECO:0000256" key="2">
    <source>
        <dbReference type="ARBA" id="ARBA00023140"/>
    </source>
</evidence>
<comment type="subcellular location">
    <subcellularLocation>
        <location evidence="1">Peroxisome</location>
    </subcellularLocation>
</comment>
<organism evidence="5 6">
    <name type="scientific">Necator americanus</name>
    <name type="common">Human hookworm</name>
    <dbReference type="NCBI Taxonomy" id="51031"/>
    <lineage>
        <taxon>Eukaryota</taxon>
        <taxon>Metazoa</taxon>
        <taxon>Ecdysozoa</taxon>
        <taxon>Nematoda</taxon>
        <taxon>Chromadorea</taxon>
        <taxon>Rhabditida</taxon>
        <taxon>Rhabditina</taxon>
        <taxon>Rhabditomorpha</taxon>
        <taxon>Strongyloidea</taxon>
        <taxon>Ancylostomatidae</taxon>
        <taxon>Bunostominae</taxon>
        <taxon>Necator</taxon>
    </lineage>
</organism>
<evidence type="ECO:0000256" key="1">
    <source>
        <dbReference type="ARBA" id="ARBA00004275"/>
    </source>
</evidence>
<reference evidence="5 6" key="1">
    <citation type="submission" date="2023-08" db="EMBL/GenBank/DDBJ databases">
        <title>A Necator americanus chromosomal reference genome.</title>
        <authorList>
            <person name="Ilik V."/>
            <person name="Petrzelkova K.J."/>
            <person name="Pardy F."/>
            <person name="Fuh T."/>
            <person name="Niatou-Singa F.S."/>
            <person name="Gouil Q."/>
            <person name="Baker L."/>
            <person name="Ritchie M.E."/>
            <person name="Jex A.R."/>
            <person name="Gazzola D."/>
            <person name="Li H."/>
            <person name="Toshio Fujiwara R."/>
            <person name="Zhan B."/>
            <person name="Aroian R.V."/>
            <person name="Pafco B."/>
            <person name="Schwarz E.M."/>
        </authorList>
    </citation>
    <scope>NUCLEOTIDE SEQUENCE [LARGE SCALE GENOMIC DNA]</scope>
    <source>
        <strain evidence="5 6">Aroian</strain>
        <tissue evidence="5">Whole animal</tissue>
    </source>
</reference>
<accession>A0ABR1C3X4</accession>
<evidence type="ECO:0000313" key="6">
    <source>
        <dbReference type="Proteomes" id="UP001303046"/>
    </source>
</evidence>
<name>A0ABR1C3X4_NECAM</name>
<dbReference type="InterPro" id="IPR000873">
    <property type="entry name" value="AMP-dep_synth/lig_dom"/>
</dbReference>
<dbReference type="Gene3D" id="3.30.300.30">
    <property type="match status" value="1"/>
</dbReference>
<feature type="domain" description="AMP-binding enzyme C-terminal" evidence="4">
    <location>
        <begin position="464"/>
        <end position="539"/>
    </location>
</feature>
<evidence type="ECO:0000313" key="5">
    <source>
        <dbReference type="EMBL" id="KAK6732338.1"/>
    </source>
</evidence>
<dbReference type="Pfam" id="PF00501">
    <property type="entry name" value="AMP-binding"/>
    <property type="match status" value="1"/>
</dbReference>
<dbReference type="CDD" id="cd05911">
    <property type="entry name" value="Firefly_Luc_like"/>
    <property type="match status" value="1"/>
</dbReference>
<dbReference type="EMBL" id="JAVFWL010000002">
    <property type="protein sequence ID" value="KAK6732338.1"/>
    <property type="molecule type" value="Genomic_DNA"/>
</dbReference>
<dbReference type="PROSITE" id="PS00455">
    <property type="entry name" value="AMP_BINDING"/>
    <property type="match status" value="1"/>
</dbReference>
<dbReference type="InterPro" id="IPR025110">
    <property type="entry name" value="AMP-bd_C"/>
</dbReference>
<proteinExistence type="predicted"/>
<evidence type="ECO:0000259" key="3">
    <source>
        <dbReference type="Pfam" id="PF00501"/>
    </source>
</evidence>
<evidence type="ECO:0008006" key="7">
    <source>
        <dbReference type="Google" id="ProtNLM"/>
    </source>
</evidence>
<gene>
    <name evidence="5" type="primary">Necator_chrII.g4407</name>
    <name evidence="5" type="ORF">RB195_016615</name>
</gene>
<dbReference type="Pfam" id="PF13193">
    <property type="entry name" value="AMP-binding_C"/>
    <property type="match status" value="1"/>
</dbReference>
<protein>
    <recommendedName>
        <fullName evidence="7">AMP-binding enzyme</fullName>
    </recommendedName>
</protein>
<evidence type="ECO:0000259" key="4">
    <source>
        <dbReference type="Pfam" id="PF13193"/>
    </source>
</evidence>
<dbReference type="InterPro" id="IPR042099">
    <property type="entry name" value="ANL_N_sf"/>
</dbReference>
<dbReference type="PANTHER" id="PTHR24096:SF422">
    <property type="entry name" value="BCDNA.GH02901"/>
    <property type="match status" value="1"/>
</dbReference>
<keyword evidence="6" id="KW-1185">Reference proteome</keyword>
<dbReference type="InterPro" id="IPR045851">
    <property type="entry name" value="AMP-bd_C_sf"/>
</dbReference>
<dbReference type="Gene3D" id="3.40.50.12780">
    <property type="entry name" value="N-terminal domain of ligase-like"/>
    <property type="match status" value="1"/>
</dbReference>
<dbReference type="SUPFAM" id="SSF56801">
    <property type="entry name" value="Acetyl-CoA synthetase-like"/>
    <property type="match status" value="1"/>
</dbReference>
<sequence>MVLFSTYAKVPVCNTPLHEKVLTAILQHMDRNPNRIAFISAEDPAVRITFKEIYNQAYTVASFLSSRGYGHLDVCCQVMPNCIEYTVFYLGALLCGGAMSGASAMFTDLTARVIDELERQFVDSHCKVVITDEAHLDKVLLATKRCRDVETIICVQCPESTRTLPKSVVPWQNVTKTPVIAIPKYNFSPDDMALLPYSSGTTGSPKGVVLTHKNFTTMVDLVNSHFDEKIVHKLGDSNWDYHNENLLLMLPFYHIYGFGLLNQTLLKGTTGIIFAKFEPTVFLNAIQTYKPKMLMLVPPILLLLTKHPVTSNYNLTSFQFVLTGAAPAGKDLCDEFLNKYKHVRYLAQAYGMTECGMASHLPPLDSRTNFTNVGKIASTFEQKIISIGTGDEVATGQRGEICVRGPTIMKGYLNRPEATAETIDADGWLHTGDIGYVDSKGQTYIVDRLKELIKVKGLQVAPAELEDILLSHKEIQDAAVIGVPDEKTGEKPRAYVVRANETLTEADVKHFIEEKVSSYKFLTGGVVFVDEIPKSPSGKILRRFLRDQAAVELKSKI</sequence>